<keyword evidence="1" id="KW-1133">Transmembrane helix</keyword>
<dbReference type="EMBL" id="LAZR01000078">
    <property type="protein sequence ID" value="KKN94464.1"/>
    <property type="molecule type" value="Genomic_DNA"/>
</dbReference>
<organism evidence="2">
    <name type="scientific">marine sediment metagenome</name>
    <dbReference type="NCBI Taxonomy" id="412755"/>
    <lineage>
        <taxon>unclassified sequences</taxon>
        <taxon>metagenomes</taxon>
        <taxon>ecological metagenomes</taxon>
    </lineage>
</organism>
<evidence type="ECO:0008006" key="3">
    <source>
        <dbReference type="Google" id="ProtNLM"/>
    </source>
</evidence>
<keyword evidence="1" id="KW-0472">Membrane</keyword>
<feature type="transmembrane region" description="Helical" evidence="1">
    <location>
        <begin position="6"/>
        <end position="25"/>
    </location>
</feature>
<reference evidence="2" key="1">
    <citation type="journal article" date="2015" name="Nature">
        <title>Complex archaea that bridge the gap between prokaryotes and eukaryotes.</title>
        <authorList>
            <person name="Spang A."/>
            <person name="Saw J.H."/>
            <person name="Jorgensen S.L."/>
            <person name="Zaremba-Niedzwiedzka K."/>
            <person name="Martijn J."/>
            <person name="Lind A.E."/>
            <person name="van Eijk R."/>
            <person name="Schleper C."/>
            <person name="Guy L."/>
            <person name="Ettema T.J."/>
        </authorList>
    </citation>
    <scope>NUCLEOTIDE SEQUENCE</scope>
</reference>
<evidence type="ECO:0000313" key="2">
    <source>
        <dbReference type="EMBL" id="KKN94464.1"/>
    </source>
</evidence>
<keyword evidence="1" id="KW-0812">Transmembrane</keyword>
<sequence length="84" mass="9575">MNEIQIINDVVFWTIGFLNILTYFLAGDRSSATWYVGTVTQSSWIGWQLITGNTTFLWISIALLSVNVINLIKWRRAGRLLSPV</sequence>
<protein>
    <recommendedName>
        <fullName evidence="3">Nicotinamide mononucleotide transporter PnuC</fullName>
    </recommendedName>
</protein>
<evidence type="ECO:0000256" key="1">
    <source>
        <dbReference type="SAM" id="Phobius"/>
    </source>
</evidence>
<feature type="transmembrane region" description="Helical" evidence="1">
    <location>
        <begin position="56"/>
        <end position="72"/>
    </location>
</feature>
<comment type="caution">
    <text evidence="2">The sequence shown here is derived from an EMBL/GenBank/DDBJ whole genome shotgun (WGS) entry which is preliminary data.</text>
</comment>
<dbReference type="AlphaFoldDB" id="A0A0F9US11"/>
<gene>
    <name evidence="2" type="ORF">LCGC14_0188120</name>
</gene>
<accession>A0A0F9US11</accession>
<proteinExistence type="predicted"/>
<name>A0A0F9US11_9ZZZZ</name>